<keyword evidence="2" id="KW-1185">Reference proteome</keyword>
<dbReference type="Gene3D" id="1.10.1220.10">
    <property type="entry name" value="Met repressor-like"/>
    <property type="match status" value="1"/>
</dbReference>
<dbReference type="InterPro" id="IPR013321">
    <property type="entry name" value="Arc_rbn_hlx_hlx"/>
</dbReference>
<dbReference type="SUPFAM" id="SSF47598">
    <property type="entry name" value="Ribbon-helix-helix"/>
    <property type="match status" value="1"/>
</dbReference>
<proteinExistence type="predicted"/>
<dbReference type="RefSeq" id="WP_005843415.1">
    <property type="nucleotide sequence ID" value="NZ_JADU01000062.1"/>
</dbReference>
<dbReference type="InterPro" id="IPR010985">
    <property type="entry name" value="Ribbon_hlx_hlx"/>
</dbReference>
<gene>
    <name evidence="1" type="ORF">ACFFK8_06870</name>
</gene>
<reference evidence="1 2" key="1">
    <citation type="submission" date="2024-09" db="EMBL/GenBank/DDBJ databases">
        <authorList>
            <person name="Sun Q."/>
            <person name="Mori K."/>
        </authorList>
    </citation>
    <scope>NUCLEOTIDE SEQUENCE [LARGE SCALE GENOMIC DNA]</scope>
    <source>
        <strain evidence="1 2">ATCC 51272</strain>
    </source>
</reference>
<comment type="caution">
    <text evidence="1">The sequence shown here is derived from an EMBL/GenBank/DDBJ whole genome shotgun (WGS) entry which is preliminary data.</text>
</comment>
<evidence type="ECO:0000313" key="2">
    <source>
        <dbReference type="Proteomes" id="UP001589688"/>
    </source>
</evidence>
<dbReference type="Proteomes" id="UP001589688">
    <property type="component" value="Unassembled WGS sequence"/>
</dbReference>
<dbReference type="EMBL" id="JBHLZF010000002">
    <property type="protein sequence ID" value="MFB9897522.1"/>
    <property type="molecule type" value="Genomic_DNA"/>
</dbReference>
<name>A0ABV5ZJI2_9BACT</name>
<sequence>METMTVRKSASFRLNADLLETLKRHAKAANRSLNNYVESVLLDAMYHEPNEETKAAIEEARSGKPAAGTLDLSNFDAFVKSIEEMDEKG</sequence>
<accession>A0ABV5ZJI2</accession>
<evidence type="ECO:0000313" key="1">
    <source>
        <dbReference type="EMBL" id="MFB9897522.1"/>
    </source>
</evidence>
<organism evidence="1 2">
    <name type="scientific">Hallella seregens ATCC 51272</name>
    <dbReference type="NCBI Taxonomy" id="1336250"/>
    <lineage>
        <taxon>Bacteria</taxon>
        <taxon>Pseudomonadati</taxon>
        <taxon>Bacteroidota</taxon>
        <taxon>Bacteroidia</taxon>
        <taxon>Bacteroidales</taxon>
        <taxon>Prevotellaceae</taxon>
        <taxon>Hallella</taxon>
    </lineage>
</organism>
<protein>
    <submittedName>
        <fullName evidence="1">Toxin-antitoxin system protein</fullName>
    </submittedName>
</protein>